<name>A0ABY9WT19_9BACT</name>
<sequence>MGLTPRFLALQGLCTASSVPCSAGVTTPHDTEAPAPVPVTGQVPPVLVGESAASPPVVRAGGGKLEFALGVLNGVLGDYLHRQDNGLATPMELFLDGQRVQLDRASLQRAYPAPTGRLALWVHGLAVTEAVWSFPGEPAVTYGALLEKELGVTPLYLRYNSGLHISENGEALARLLETLVAEFPSPIEELILVGYSMGGLVVRSACHVAAEARHTWLSRVRRALYLGVPHLGSPLERLGKVVTWALRSIPNPYTQLVADVANLRSNGVKDLGFGNLLKQDWEGADSQAPLQNRRHPVPLLPDISHHLLVGSLGRDERHLLSALFGDGVVPLSSAAGRAGVMDRSPVFPQENVKVMAGVDHIALAHHADVYAQVRAWCERELP</sequence>
<keyword evidence="2" id="KW-0378">Hydrolase</keyword>
<evidence type="ECO:0000256" key="1">
    <source>
        <dbReference type="SAM" id="SignalP"/>
    </source>
</evidence>
<evidence type="ECO:0000313" key="2">
    <source>
        <dbReference type="EMBL" id="WNG46930.1"/>
    </source>
</evidence>
<dbReference type="Proteomes" id="UP001611383">
    <property type="component" value="Chromosome"/>
</dbReference>
<keyword evidence="1" id="KW-0732">Signal</keyword>
<evidence type="ECO:0000313" key="3">
    <source>
        <dbReference type="Proteomes" id="UP001611383"/>
    </source>
</evidence>
<feature type="chain" id="PRO_5046920538" evidence="1">
    <location>
        <begin position="24"/>
        <end position="382"/>
    </location>
</feature>
<dbReference type="EMBL" id="CP043494">
    <property type="protein sequence ID" value="WNG46930.1"/>
    <property type="molecule type" value="Genomic_DNA"/>
</dbReference>
<gene>
    <name evidence="2" type="ORF">F0U60_24470</name>
</gene>
<dbReference type="SUPFAM" id="SSF53474">
    <property type="entry name" value="alpha/beta-Hydrolases"/>
    <property type="match status" value="1"/>
</dbReference>
<accession>A0ABY9WT19</accession>
<protein>
    <submittedName>
        <fullName evidence="2">Alpha/beta hydrolase</fullName>
    </submittedName>
</protein>
<dbReference type="InterPro" id="IPR029058">
    <property type="entry name" value="AB_hydrolase_fold"/>
</dbReference>
<feature type="signal peptide" evidence="1">
    <location>
        <begin position="1"/>
        <end position="23"/>
    </location>
</feature>
<proteinExistence type="predicted"/>
<dbReference type="GO" id="GO:0016787">
    <property type="term" value="F:hydrolase activity"/>
    <property type="evidence" value="ECO:0007669"/>
    <property type="project" value="UniProtKB-KW"/>
</dbReference>
<keyword evidence="3" id="KW-1185">Reference proteome</keyword>
<dbReference type="Gene3D" id="3.40.50.1820">
    <property type="entry name" value="alpha/beta hydrolase"/>
    <property type="match status" value="1"/>
</dbReference>
<reference evidence="2 3" key="1">
    <citation type="submission" date="2019-08" db="EMBL/GenBank/DDBJ databases">
        <title>Archangium and Cystobacter genomes.</title>
        <authorList>
            <person name="Chen I.-C.K."/>
            <person name="Wielgoss S."/>
        </authorList>
    </citation>
    <scope>NUCLEOTIDE SEQUENCE [LARGE SCALE GENOMIC DNA]</scope>
    <source>
        <strain evidence="2 3">Cbm 6</strain>
    </source>
</reference>
<organism evidence="2 3">
    <name type="scientific">Archangium minus</name>
    <dbReference type="NCBI Taxonomy" id="83450"/>
    <lineage>
        <taxon>Bacteria</taxon>
        <taxon>Pseudomonadati</taxon>
        <taxon>Myxococcota</taxon>
        <taxon>Myxococcia</taxon>
        <taxon>Myxococcales</taxon>
        <taxon>Cystobacterineae</taxon>
        <taxon>Archangiaceae</taxon>
        <taxon>Archangium</taxon>
    </lineage>
</organism>